<comment type="similarity">
    <text evidence="7">Belongs to the binding-protein-dependent transport system permease family.</text>
</comment>
<feature type="domain" description="ABC transmembrane type-1" evidence="8">
    <location>
        <begin position="64"/>
        <end position="276"/>
    </location>
</feature>
<evidence type="ECO:0000256" key="2">
    <source>
        <dbReference type="ARBA" id="ARBA00022448"/>
    </source>
</evidence>
<protein>
    <recommendedName>
        <fullName evidence="8">ABC transmembrane type-1 domain-containing protein</fullName>
    </recommendedName>
</protein>
<dbReference type="SUPFAM" id="SSF161098">
    <property type="entry name" value="MetI-like"/>
    <property type="match status" value="1"/>
</dbReference>
<dbReference type="Gene3D" id="1.10.3720.10">
    <property type="entry name" value="MetI-like"/>
    <property type="match status" value="1"/>
</dbReference>
<sequence>MSDARQRALMLAPFLVGVVALVAVPAVTTFALALFEYSLLASPEFIGLDNLRALFDDPFFAEAVENSLLLAAIAVPLRVAGALGLALLLTRGFRFAGAHRTIAYLPTVVPETAYALLWLFLLNPLFGPVNGLLGAIGLPQPEWLTDPTAAFVAMILITAFTIGEGFVIALAVRQEISGELYDLARLEGATPFSTFRRVTLPLMAPALGLLALRDTAFLLQASFTPAYLLTDGGPDLATLFLPVYVFDVGFEQFRYGYAAAMTLAMFLITLLLSVAAAVLVRLRMR</sequence>
<dbReference type="InterPro" id="IPR000515">
    <property type="entry name" value="MetI-like"/>
</dbReference>
<feature type="transmembrane region" description="Helical" evidence="7">
    <location>
        <begin position="149"/>
        <end position="173"/>
    </location>
</feature>
<dbReference type="PANTHER" id="PTHR30193:SF37">
    <property type="entry name" value="INNER MEMBRANE ABC TRANSPORTER PERMEASE PROTEIN YCJO"/>
    <property type="match status" value="1"/>
</dbReference>
<evidence type="ECO:0000256" key="4">
    <source>
        <dbReference type="ARBA" id="ARBA00022692"/>
    </source>
</evidence>
<evidence type="ECO:0000256" key="7">
    <source>
        <dbReference type="RuleBase" id="RU363032"/>
    </source>
</evidence>
<organism evidence="9">
    <name type="scientific">uncultured Solirubrobacteraceae bacterium</name>
    <dbReference type="NCBI Taxonomy" id="1162706"/>
    <lineage>
        <taxon>Bacteria</taxon>
        <taxon>Bacillati</taxon>
        <taxon>Actinomycetota</taxon>
        <taxon>Thermoleophilia</taxon>
        <taxon>Solirubrobacterales</taxon>
        <taxon>Solirubrobacteraceae</taxon>
        <taxon>environmental samples</taxon>
    </lineage>
</organism>
<comment type="subcellular location">
    <subcellularLocation>
        <location evidence="1 7">Cell membrane</location>
        <topology evidence="1 7">Multi-pass membrane protein</topology>
    </subcellularLocation>
</comment>
<keyword evidence="6 7" id="KW-0472">Membrane</keyword>
<dbReference type="GO" id="GO:0055085">
    <property type="term" value="P:transmembrane transport"/>
    <property type="evidence" value="ECO:0007669"/>
    <property type="project" value="InterPro"/>
</dbReference>
<evidence type="ECO:0000256" key="1">
    <source>
        <dbReference type="ARBA" id="ARBA00004651"/>
    </source>
</evidence>
<keyword evidence="5 7" id="KW-1133">Transmembrane helix</keyword>
<feature type="transmembrane region" description="Helical" evidence="7">
    <location>
        <begin position="255"/>
        <end position="280"/>
    </location>
</feature>
<evidence type="ECO:0000256" key="5">
    <source>
        <dbReference type="ARBA" id="ARBA00022989"/>
    </source>
</evidence>
<evidence type="ECO:0000256" key="3">
    <source>
        <dbReference type="ARBA" id="ARBA00022475"/>
    </source>
</evidence>
<dbReference type="PANTHER" id="PTHR30193">
    <property type="entry name" value="ABC TRANSPORTER PERMEASE PROTEIN"/>
    <property type="match status" value="1"/>
</dbReference>
<evidence type="ECO:0000259" key="8">
    <source>
        <dbReference type="PROSITE" id="PS50928"/>
    </source>
</evidence>
<dbReference type="InterPro" id="IPR051393">
    <property type="entry name" value="ABC_transporter_permease"/>
</dbReference>
<evidence type="ECO:0000256" key="6">
    <source>
        <dbReference type="ARBA" id="ARBA00023136"/>
    </source>
</evidence>
<dbReference type="Pfam" id="PF00528">
    <property type="entry name" value="BPD_transp_1"/>
    <property type="match status" value="1"/>
</dbReference>
<feature type="transmembrane region" description="Helical" evidence="7">
    <location>
        <begin position="68"/>
        <end position="90"/>
    </location>
</feature>
<name>A0A6J4SKR5_9ACTN</name>
<keyword evidence="3" id="KW-1003">Cell membrane</keyword>
<evidence type="ECO:0000313" key="9">
    <source>
        <dbReference type="EMBL" id="CAA9494301.1"/>
    </source>
</evidence>
<dbReference type="PROSITE" id="PS50928">
    <property type="entry name" value="ABC_TM1"/>
    <property type="match status" value="1"/>
</dbReference>
<dbReference type="InterPro" id="IPR035906">
    <property type="entry name" value="MetI-like_sf"/>
</dbReference>
<feature type="transmembrane region" description="Helical" evidence="7">
    <location>
        <begin position="12"/>
        <end position="35"/>
    </location>
</feature>
<keyword evidence="2 7" id="KW-0813">Transport</keyword>
<feature type="transmembrane region" description="Helical" evidence="7">
    <location>
        <begin position="102"/>
        <end position="121"/>
    </location>
</feature>
<accession>A0A6J4SKR5</accession>
<dbReference type="EMBL" id="CADCVS010000214">
    <property type="protein sequence ID" value="CAA9494301.1"/>
    <property type="molecule type" value="Genomic_DNA"/>
</dbReference>
<reference evidence="9" key="1">
    <citation type="submission" date="2020-02" db="EMBL/GenBank/DDBJ databases">
        <authorList>
            <person name="Meier V. D."/>
        </authorList>
    </citation>
    <scope>NUCLEOTIDE SEQUENCE</scope>
    <source>
        <strain evidence="9">AVDCRST_MAG30</strain>
    </source>
</reference>
<dbReference type="GO" id="GO:0005886">
    <property type="term" value="C:plasma membrane"/>
    <property type="evidence" value="ECO:0007669"/>
    <property type="project" value="UniProtKB-SubCell"/>
</dbReference>
<proteinExistence type="inferred from homology"/>
<keyword evidence="4 7" id="KW-0812">Transmembrane</keyword>
<dbReference type="AlphaFoldDB" id="A0A6J4SKR5"/>
<gene>
    <name evidence="9" type="ORF">AVDCRST_MAG30-1562</name>
</gene>
<feature type="transmembrane region" description="Helical" evidence="7">
    <location>
        <begin position="194"/>
        <end position="212"/>
    </location>
</feature>
<dbReference type="CDD" id="cd06261">
    <property type="entry name" value="TM_PBP2"/>
    <property type="match status" value="1"/>
</dbReference>